<dbReference type="AlphaFoldDB" id="A0A285NCC6"/>
<organism evidence="1 2">
    <name type="scientific">Persephonella hydrogeniphila</name>
    <dbReference type="NCBI Taxonomy" id="198703"/>
    <lineage>
        <taxon>Bacteria</taxon>
        <taxon>Pseudomonadati</taxon>
        <taxon>Aquificota</taxon>
        <taxon>Aquificia</taxon>
        <taxon>Aquificales</taxon>
        <taxon>Hydrogenothermaceae</taxon>
        <taxon>Persephonella</taxon>
    </lineage>
</organism>
<reference evidence="2" key="1">
    <citation type="submission" date="2017-09" db="EMBL/GenBank/DDBJ databases">
        <authorList>
            <person name="Varghese N."/>
            <person name="Submissions S."/>
        </authorList>
    </citation>
    <scope>NUCLEOTIDE SEQUENCE [LARGE SCALE GENOMIC DNA]</scope>
    <source>
        <strain evidence="2">DSM 15103</strain>
    </source>
</reference>
<dbReference type="EMBL" id="OBEI01000002">
    <property type="protein sequence ID" value="SNZ07152.1"/>
    <property type="molecule type" value="Genomic_DNA"/>
</dbReference>
<evidence type="ECO:0000313" key="1">
    <source>
        <dbReference type="EMBL" id="SNZ07152.1"/>
    </source>
</evidence>
<proteinExistence type="predicted"/>
<gene>
    <name evidence="1" type="ORF">SAMN06265182_0947</name>
</gene>
<dbReference type="RefSeq" id="WP_097000114.1">
    <property type="nucleotide sequence ID" value="NZ_OBEI01000002.1"/>
</dbReference>
<dbReference type="Proteomes" id="UP000219036">
    <property type="component" value="Unassembled WGS sequence"/>
</dbReference>
<sequence>MYFYSIPPQMNLFSYSEFGKFLEITDRLLKEFLDQELETEVFQNQIENLLDLIFELSDRSYIKTIHLISSYVDTESKEEALKLATSYYNSAVKNYIYESQNIFPVMPLKLVFTGSTV</sequence>
<keyword evidence="2" id="KW-1185">Reference proteome</keyword>
<accession>A0A285NCC6</accession>
<protein>
    <submittedName>
        <fullName evidence="1">Uncharacterized protein</fullName>
    </submittedName>
</protein>
<evidence type="ECO:0000313" key="2">
    <source>
        <dbReference type="Proteomes" id="UP000219036"/>
    </source>
</evidence>
<name>A0A285NCC6_9AQUI</name>